<evidence type="ECO:0000313" key="3">
    <source>
        <dbReference type="Proteomes" id="UP000002419"/>
    </source>
</evidence>
<dbReference type="EMBL" id="CP000605">
    <property type="protein sequence ID" value="ACD98612.1"/>
    <property type="molecule type" value="Genomic_DNA"/>
</dbReference>
<dbReference type="HOGENOM" id="CLU_1831238_0_0_11"/>
<accession>B3DTZ3</accession>
<protein>
    <submittedName>
        <fullName evidence="2">Uncharacterized protein</fullName>
    </submittedName>
</protein>
<dbReference type="Proteomes" id="UP000002419">
    <property type="component" value="Chromosome"/>
</dbReference>
<organism evidence="2 3">
    <name type="scientific">Bifidobacterium longum (strain DJO10A)</name>
    <dbReference type="NCBI Taxonomy" id="205913"/>
    <lineage>
        <taxon>Bacteria</taxon>
        <taxon>Bacillati</taxon>
        <taxon>Actinomycetota</taxon>
        <taxon>Actinomycetes</taxon>
        <taxon>Bifidobacteriales</taxon>
        <taxon>Bifidobacteriaceae</taxon>
        <taxon>Bifidobacterium</taxon>
    </lineage>
</organism>
<dbReference type="KEGG" id="blj:BLD_1167"/>
<dbReference type="AlphaFoldDB" id="B3DTZ3"/>
<gene>
    <name evidence="2" type="ordered locus">BLD_1167</name>
</gene>
<evidence type="ECO:0000313" key="2">
    <source>
        <dbReference type="EMBL" id="ACD98612.1"/>
    </source>
</evidence>
<feature type="region of interest" description="Disordered" evidence="1">
    <location>
        <begin position="31"/>
        <end position="79"/>
    </location>
</feature>
<evidence type="ECO:0000256" key="1">
    <source>
        <dbReference type="SAM" id="MobiDB-lite"/>
    </source>
</evidence>
<reference evidence="2 3" key="1">
    <citation type="journal article" date="2006" name="Appl. Environ. Microbiol.">
        <title>Sequence analysis of two cryptic plasmids from Bifidobacterium longum DJO10A and construction of a shuttle cloning vector.</title>
        <authorList>
            <person name="Lee J.H."/>
            <person name="O'Sullivan D.J."/>
        </authorList>
    </citation>
    <scope>NUCLEOTIDE SEQUENCE [LARGE SCALE GENOMIC DNA]</scope>
    <source>
        <strain evidence="2 3">DJO10A</strain>
    </source>
</reference>
<feature type="compositionally biased region" description="Basic and acidic residues" evidence="1">
    <location>
        <begin position="32"/>
        <end position="55"/>
    </location>
</feature>
<name>B3DTZ3_BIFLD</name>
<sequence length="140" mass="16147">MGCEDHAGLRVCVCSVRGRLRAWRTGVARRTGCADRHAGGAADRRRQTPVHDRQDRRAHRRHELRAHRPAERRRQMRPRLTYAQKSVLLQLVNHGDMQPADGNHKRTFQSLEERGYTQDVGYGRYAITEAGRRALQKDLS</sequence>
<proteinExistence type="predicted"/>
<feature type="compositionally biased region" description="Basic residues" evidence="1">
    <location>
        <begin position="56"/>
        <end position="65"/>
    </location>
</feature>
<reference evidence="2 3" key="2">
    <citation type="journal article" date="2008" name="BMC Genomics">
        <title>Comparative genomic analysis of the gut bacterium Bifidobacterium longum reveals loci susceptible to deletion during pure culture growth.</title>
        <authorList>
            <person name="Lee J.H."/>
            <person name="Karamychev V.N."/>
            <person name="Kozyavkin S.A."/>
            <person name="Mills D."/>
            <person name="Pavlov A.R."/>
            <person name="Pavlova N.V."/>
            <person name="Polouchine N.N."/>
            <person name="Richardson P.M."/>
            <person name="Shakhova V.V."/>
            <person name="Slesarev A.I."/>
            <person name="Weimer B."/>
            <person name="O'Sullivan D.J."/>
        </authorList>
    </citation>
    <scope>NUCLEOTIDE SEQUENCE [LARGE SCALE GENOMIC DNA]</scope>
    <source>
        <strain evidence="2 3">DJO10A</strain>
    </source>
</reference>